<evidence type="ECO:0000256" key="1">
    <source>
        <dbReference type="ARBA" id="ARBA00022574"/>
    </source>
</evidence>
<name>A0ABY4MJH5_9ACTN</name>
<protein>
    <submittedName>
        <fullName evidence="4">Uncharacterized protein</fullName>
    </submittedName>
</protein>
<reference evidence="4" key="1">
    <citation type="submission" date="2021-10" db="EMBL/GenBank/DDBJ databases">
        <title>Streptomyces nigrumlapis sp.nov.,an antimicrobial producing actinobacterium isolated from Black Gobi rocks.</title>
        <authorList>
            <person name="Wen Y."/>
            <person name="Zhang W."/>
            <person name="Liu X.G."/>
        </authorList>
    </citation>
    <scope>NUCLEOTIDE SEQUENCE</scope>
    <source>
        <strain evidence="4">ST13-2-2</strain>
    </source>
</reference>
<gene>
    <name evidence="4" type="ORF">K9S39_40835</name>
</gene>
<dbReference type="InterPro" id="IPR019775">
    <property type="entry name" value="WD40_repeat_CS"/>
</dbReference>
<accession>A0ABY4MJH5</accession>
<evidence type="ECO:0000313" key="5">
    <source>
        <dbReference type="Proteomes" id="UP000830115"/>
    </source>
</evidence>
<keyword evidence="2" id="KW-0677">Repeat</keyword>
<dbReference type="EMBL" id="CP086322">
    <property type="protein sequence ID" value="UQA97367.1"/>
    <property type="molecule type" value="Genomic_DNA"/>
</dbReference>
<organism evidence="4 5">
    <name type="scientific">Streptomyces halobius</name>
    <dbReference type="NCBI Taxonomy" id="2879846"/>
    <lineage>
        <taxon>Bacteria</taxon>
        <taxon>Bacillati</taxon>
        <taxon>Actinomycetota</taxon>
        <taxon>Actinomycetes</taxon>
        <taxon>Kitasatosporales</taxon>
        <taxon>Streptomycetaceae</taxon>
        <taxon>Streptomyces</taxon>
    </lineage>
</organism>
<dbReference type="PROSITE" id="PS50082">
    <property type="entry name" value="WD_REPEATS_2"/>
    <property type="match status" value="1"/>
</dbReference>
<evidence type="ECO:0000313" key="4">
    <source>
        <dbReference type="EMBL" id="UQA97367.1"/>
    </source>
</evidence>
<dbReference type="InterPro" id="IPR015943">
    <property type="entry name" value="WD40/YVTN_repeat-like_dom_sf"/>
</dbReference>
<evidence type="ECO:0000256" key="2">
    <source>
        <dbReference type="ARBA" id="ARBA00022737"/>
    </source>
</evidence>
<dbReference type="Proteomes" id="UP000830115">
    <property type="component" value="Chromosome"/>
</dbReference>
<dbReference type="Gene3D" id="2.130.10.10">
    <property type="entry name" value="YVTN repeat-like/Quinoprotein amine dehydrogenase"/>
    <property type="match status" value="1"/>
</dbReference>
<keyword evidence="1 3" id="KW-0853">WD repeat</keyword>
<keyword evidence="5" id="KW-1185">Reference proteome</keyword>
<dbReference type="InterPro" id="IPR001680">
    <property type="entry name" value="WD40_rpt"/>
</dbReference>
<sequence>MTTGPVSVVAFRPDGHTLAATTDNGVAGLWNLNADDAIRRICKRSAGALSRQQWNRTFRSSRTHRHVFARLTTESPQRLGSGPRS</sequence>
<feature type="repeat" description="WD" evidence="3">
    <location>
        <begin position="1"/>
        <end position="40"/>
    </location>
</feature>
<dbReference type="RefSeq" id="WP_248868293.1">
    <property type="nucleotide sequence ID" value="NZ_CP086322.1"/>
</dbReference>
<proteinExistence type="predicted"/>
<evidence type="ECO:0000256" key="3">
    <source>
        <dbReference type="PROSITE-ProRule" id="PRU00221"/>
    </source>
</evidence>
<dbReference type="PROSITE" id="PS00678">
    <property type="entry name" value="WD_REPEATS_1"/>
    <property type="match status" value="1"/>
</dbReference>